<gene>
    <name evidence="2" type="ORF">CUZ56_01012</name>
</gene>
<dbReference type="EMBL" id="PQSP01000002">
    <property type="protein sequence ID" value="RUS67073.1"/>
    <property type="molecule type" value="Genomic_DNA"/>
</dbReference>
<dbReference type="Pfam" id="PF14357">
    <property type="entry name" value="DUF4404"/>
    <property type="match status" value="1"/>
</dbReference>
<reference evidence="2 3" key="1">
    <citation type="submission" date="2018-01" db="EMBL/GenBank/DDBJ databases">
        <title>Saezia sanguinis gen. nov., sp. nov., in the order Burkholderiales isolated from human blood.</title>
        <authorList>
            <person name="Medina-Pascual M.J."/>
            <person name="Valdezate S."/>
            <person name="Monzon S."/>
            <person name="Cuesta I."/>
            <person name="Carrasco G."/>
            <person name="Villalon P."/>
            <person name="Saez-Nieto J.A."/>
        </authorList>
    </citation>
    <scope>NUCLEOTIDE SEQUENCE [LARGE SCALE GENOMIC DNA]</scope>
    <source>
        <strain evidence="2 3">CNM695-12</strain>
    </source>
</reference>
<comment type="caution">
    <text evidence="2">The sequence shown here is derived from an EMBL/GenBank/DDBJ whole genome shotgun (WGS) entry which is preliminary data.</text>
</comment>
<accession>A0A433SEA8</accession>
<keyword evidence="1" id="KW-0175">Coiled coil</keyword>
<name>A0A433SEA8_9BURK</name>
<organism evidence="2 3">
    <name type="scientific">Saezia sanguinis</name>
    <dbReference type="NCBI Taxonomy" id="1965230"/>
    <lineage>
        <taxon>Bacteria</taxon>
        <taxon>Pseudomonadati</taxon>
        <taxon>Pseudomonadota</taxon>
        <taxon>Betaproteobacteria</taxon>
        <taxon>Burkholderiales</taxon>
        <taxon>Saeziaceae</taxon>
        <taxon>Saezia</taxon>
    </lineage>
</organism>
<evidence type="ECO:0000313" key="3">
    <source>
        <dbReference type="Proteomes" id="UP000286947"/>
    </source>
</evidence>
<dbReference type="Proteomes" id="UP000286947">
    <property type="component" value="Unassembled WGS sequence"/>
</dbReference>
<evidence type="ECO:0008006" key="4">
    <source>
        <dbReference type="Google" id="ProtNLM"/>
    </source>
</evidence>
<dbReference type="AlphaFoldDB" id="A0A433SEA8"/>
<sequence>MFEQLKEQASKLEQEVKLKKELEAEDKEVLKQLSLDLNAHAAGESADQRDALIERLNTSYGKFHEKHPELSVVLQSAMQILQNMGV</sequence>
<proteinExistence type="predicted"/>
<dbReference type="InterPro" id="IPR025516">
    <property type="entry name" value="DUF4404"/>
</dbReference>
<dbReference type="RefSeq" id="WP_126978845.1">
    <property type="nucleotide sequence ID" value="NZ_PQSP01000002.1"/>
</dbReference>
<feature type="coiled-coil region" evidence="1">
    <location>
        <begin position="2"/>
        <end position="32"/>
    </location>
</feature>
<protein>
    <recommendedName>
        <fullName evidence="4">Chromosome partition protein Smc</fullName>
    </recommendedName>
</protein>
<keyword evidence="3" id="KW-1185">Reference proteome</keyword>
<evidence type="ECO:0000256" key="1">
    <source>
        <dbReference type="SAM" id="Coils"/>
    </source>
</evidence>
<evidence type="ECO:0000313" key="2">
    <source>
        <dbReference type="EMBL" id="RUS67073.1"/>
    </source>
</evidence>